<proteinExistence type="predicted"/>
<evidence type="ECO:0000313" key="1">
    <source>
        <dbReference type="EMBL" id="KAB8241515.1"/>
    </source>
</evidence>
<sequence length="181" mass="19338">MVCPVPAPSSFDDSLFVDSVAEAVGLGWASIAGEDAVPSDAILIRVVVALAGRERVEAPTFLVSCREGFRGCLGEASCDTGEEVRLEATFWATEMLSRATSVTGAALDDLETGQAPGCQFPLPLCFSEPERPLSFDGNVVPSFDDCESATDGMDFTLLREPVGAMKVEYKTLPYQELSRNC</sequence>
<reference evidence="1" key="1">
    <citation type="submission" date="2019-04" db="EMBL/GenBank/DDBJ databases">
        <title>Friends and foes A comparative genomics study of 23 Aspergillus species from section Flavi.</title>
        <authorList>
            <consortium name="DOE Joint Genome Institute"/>
            <person name="Kjaerbolling I."/>
            <person name="Vesth T."/>
            <person name="Frisvad J.C."/>
            <person name="Nybo J.L."/>
            <person name="Theobald S."/>
            <person name="Kildgaard S."/>
            <person name="Isbrandt T."/>
            <person name="Kuo A."/>
            <person name="Sato A."/>
            <person name="Lyhne E.K."/>
            <person name="Kogle M.E."/>
            <person name="Wiebenga A."/>
            <person name="Kun R.S."/>
            <person name="Lubbers R.J."/>
            <person name="Makela M.R."/>
            <person name="Barry K."/>
            <person name="Chovatia M."/>
            <person name="Clum A."/>
            <person name="Daum C."/>
            <person name="Haridas S."/>
            <person name="He G."/>
            <person name="LaButti K."/>
            <person name="Lipzen A."/>
            <person name="Mondo S."/>
            <person name="Riley R."/>
            <person name="Salamov A."/>
            <person name="Simmons B.A."/>
            <person name="Magnuson J.K."/>
            <person name="Henrissat B."/>
            <person name="Mortensen U.H."/>
            <person name="Larsen T.O."/>
            <person name="Devries R.P."/>
            <person name="Grigoriev I.V."/>
            <person name="Machida M."/>
            <person name="Baker S.E."/>
            <person name="Andersen M.R."/>
        </authorList>
    </citation>
    <scope>NUCLEOTIDE SEQUENCE [LARGE SCALE GENOMIC DNA]</scope>
    <source>
        <strain evidence="1">CBS 121.62</strain>
    </source>
</reference>
<name>A0A5N6GIB4_ASPFL</name>
<accession>A0A5N6GIB4</accession>
<gene>
    <name evidence="1" type="ORF">BDV35DRAFT_369330</name>
</gene>
<dbReference type="Proteomes" id="UP000325434">
    <property type="component" value="Unassembled WGS sequence"/>
</dbReference>
<dbReference type="AlphaFoldDB" id="A0A5N6GIB4"/>
<dbReference type="EMBL" id="ML734688">
    <property type="protein sequence ID" value="KAB8241515.1"/>
    <property type="molecule type" value="Genomic_DNA"/>
</dbReference>
<protein>
    <submittedName>
        <fullName evidence="1">Uncharacterized protein</fullName>
    </submittedName>
</protein>
<organism evidence="1">
    <name type="scientific">Aspergillus flavus</name>
    <dbReference type="NCBI Taxonomy" id="5059"/>
    <lineage>
        <taxon>Eukaryota</taxon>
        <taxon>Fungi</taxon>
        <taxon>Dikarya</taxon>
        <taxon>Ascomycota</taxon>
        <taxon>Pezizomycotina</taxon>
        <taxon>Eurotiomycetes</taxon>
        <taxon>Eurotiomycetidae</taxon>
        <taxon>Eurotiales</taxon>
        <taxon>Aspergillaceae</taxon>
        <taxon>Aspergillus</taxon>
        <taxon>Aspergillus subgen. Circumdati</taxon>
    </lineage>
</organism>